<feature type="domain" description="FAD-binding" evidence="1">
    <location>
        <begin position="3"/>
        <end position="38"/>
    </location>
</feature>
<protein>
    <submittedName>
        <fullName evidence="2">FAD dependent oxidoreductase</fullName>
    </submittedName>
</protein>
<evidence type="ECO:0000313" key="2">
    <source>
        <dbReference type="EMBL" id="GAN33699.1"/>
    </source>
</evidence>
<feature type="domain" description="FAD-binding" evidence="1">
    <location>
        <begin position="115"/>
        <end position="172"/>
    </location>
</feature>
<dbReference type="SUPFAM" id="SSF51905">
    <property type="entry name" value="FAD/NAD(P)-binding domain"/>
    <property type="match status" value="1"/>
</dbReference>
<keyword evidence="3" id="KW-1185">Reference proteome</keyword>
<dbReference type="InterPro" id="IPR002938">
    <property type="entry name" value="FAD-bd"/>
</dbReference>
<evidence type="ECO:0000259" key="1">
    <source>
        <dbReference type="Pfam" id="PF01494"/>
    </source>
</evidence>
<comment type="caution">
    <text evidence="2">The sequence shown here is derived from an EMBL/GenBank/DDBJ whole genome shotgun (WGS) entry which is preliminary data.</text>
</comment>
<dbReference type="InterPro" id="IPR036188">
    <property type="entry name" value="FAD/NAD-bd_sf"/>
</dbReference>
<dbReference type="Gene3D" id="3.50.50.60">
    <property type="entry name" value="FAD/NAD(P)-binding domain"/>
    <property type="match status" value="1"/>
</dbReference>
<dbReference type="EMBL" id="BAFN01000001">
    <property type="protein sequence ID" value="GAN33699.1"/>
    <property type="molecule type" value="Genomic_DNA"/>
</dbReference>
<dbReference type="Pfam" id="PF01494">
    <property type="entry name" value="FAD_binding_3"/>
    <property type="match status" value="2"/>
</dbReference>
<dbReference type="PRINTS" id="PR00420">
    <property type="entry name" value="RNGMNOXGNASE"/>
</dbReference>
<dbReference type="Proteomes" id="UP000032309">
    <property type="component" value="Unassembled WGS sequence"/>
</dbReference>
<reference evidence="3" key="1">
    <citation type="journal article" date="2015" name="Genome Announc.">
        <title>Draft Genome Sequence of an Anaerobic Ammonium-Oxidizing Bacterium, "Candidatus Brocadia sinica".</title>
        <authorList>
            <person name="Oshiki M."/>
            <person name="Shinyako-Hata K."/>
            <person name="Satoh H."/>
            <person name="Okabe S."/>
        </authorList>
    </citation>
    <scope>NUCLEOTIDE SEQUENCE [LARGE SCALE GENOMIC DNA]</scope>
    <source>
        <strain evidence="3">JPN1</strain>
    </source>
</reference>
<accession>A0ABQ0JY83</accession>
<dbReference type="PANTHER" id="PTHR42685">
    <property type="entry name" value="GERANYLGERANYL DIPHOSPHATE REDUCTASE"/>
    <property type="match status" value="1"/>
</dbReference>
<dbReference type="InterPro" id="IPR050407">
    <property type="entry name" value="Geranylgeranyl_reductase"/>
</dbReference>
<dbReference type="RefSeq" id="WP_052563793.1">
    <property type="nucleotide sequence ID" value="NZ_BAFN01000001.1"/>
</dbReference>
<gene>
    <name evidence="2" type="ORF">BROSI_A2233</name>
</gene>
<name>A0ABQ0JY83_9BACT</name>
<organism evidence="2 3">
    <name type="scientific">Candidatus Brocadia sinica JPN1</name>
    <dbReference type="NCBI Taxonomy" id="1197129"/>
    <lineage>
        <taxon>Bacteria</taxon>
        <taxon>Pseudomonadati</taxon>
        <taxon>Planctomycetota</taxon>
        <taxon>Candidatus Brocadiia</taxon>
        <taxon>Candidatus Brocadiales</taxon>
        <taxon>Candidatus Brocadiaceae</taxon>
        <taxon>Candidatus Brocadia</taxon>
    </lineage>
</organism>
<evidence type="ECO:0000313" key="3">
    <source>
        <dbReference type="Proteomes" id="UP000032309"/>
    </source>
</evidence>
<sequence>MVEYDVVIAGAGPSGAAAAKGLVNEGLKVLVIEKKKLPRYKMCSGIIFKKSQDITEKYFGKIPNPAYVAPNFLKGVRFWSHDEQYTDWPFSKDGSGAPNVWRSEYDYWLINNSGAEVWDCYCLKGFQDSGNHITAECYNTSHGKTKLITCRYLISAEGSRSIIRAALDPEFEKGVKWFVAYQNYYEGNSDLDPCFYHGFLDAQYGDVYSWFNVKDGLQIFGTAVKRGVKMYPYLSKYTEMLEKRFGLKLKNMVRKAGCLGNDMCTTGRFYLGKGNVLLVGEAGGFLNAFGEGISCALSTGLFAAEAVSKSIKSGMNALATYTDLTKLERRQTTVSWKLGAKIAGRNLMPL</sequence>
<proteinExistence type="predicted"/>
<dbReference type="PANTHER" id="PTHR42685:SF22">
    <property type="entry name" value="CONDITIONED MEDIUM FACTOR RECEPTOR 1"/>
    <property type="match status" value="1"/>
</dbReference>